<dbReference type="InterPro" id="IPR041525">
    <property type="entry name" value="N/Namide_PRibTrfase"/>
</dbReference>
<feature type="domain" description="Nicotinate/nicotinamide phosphoribosyltransferase" evidence="8">
    <location>
        <begin position="106"/>
        <end position="360"/>
    </location>
</feature>
<evidence type="ECO:0000313" key="10">
    <source>
        <dbReference type="Proteomes" id="UP000232875"/>
    </source>
</evidence>
<evidence type="ECO:0000256" key="5">
    <source>
        <dbReference type="ARBA" id="ARBA00022598"/>
    </source>
</evidence>
<sequence length="366" mass="40555">MLFTRACVDAIRTGIEPSQVTVEFVLAQDTDSPTSLSAAKHPSGDELGYLSLEIKGTWKDIILYEVPVMAIISESYFAYVCTDWTLQGQCEMAMEKARTLLRNGVAFSEFGTRRRRSLQTHVDVLEGLVHAAAQVQRQPGTGRLLGTSNMYLAKRFELVPVGTIAHEWTMAIAALNGYEHSNLRALQLWDALYQPPAFTPENLSQDLSIALTDTFSTRVFWDDLLSDPAGVEMLRRWRGVRQDSGDSEAFVRHAVDVYRKAGVDPSTKLVVFSDGLDVARCLFLQRYAAEMGIMAGFGIGTNMTNDFTCASRPEEKSSALNIVIKLDSIQGRHAVKISDELTKNTGDPTQVAYVKRRFGLDAVEDA</sequence>
<evidence type="ECO:0000256" key="2">
    <source>
        <dbReference type="ARBA" id="ARBA00010897"/>
    </source>
</evidence>
<dbReference type="Gene3D" id="3.20.140.10">
    <property type="entry name" value="nicotinate phosphoribosyltransferase"/>
    <property type="match status" value="1"/>
</dbReference>
<gene>
    <name evidence="9" type="primary">NPT1</name>
    <name evidence="9" type="ORF">MVES_000179</name>
</gene>
<evidence type="ECO:0000256" key="6">
    <source>
        <dbReference type="ARBA" id="ARBA00022642"/>
    </source>
</evidence>
<keyword evidence="5" id="KW-0436">Ligase</keyword>
<keyword evidence="6" id="KW-0662">Pyridine nucleotide biosynthesis</keyword>
<name>A0A2N1JH64_9BASI</name>
<dbReference type="EMBL" id="KZ454987">
    <property type="protein sequence ID" value="PKI85878.1"/>
    <property type="molecule type" value="Genomic_DNA"/>
</dbReference>
<dbReference type="UniPathway" id="UPA00253">
    <property type="reaction ID" value="UER00457"/>
</dbReference>
<evidence type="ECO:0000256" key="1">
    <source>
        <dbReference type="ARBA" id="ARBA00004952"/>
    </source>
</evidence>
<dbReference type="OrthoDB" id="193380at2759"/>
<dbReference type="PANTHER" id="PTHR11098:SF1">
    <property type="entry name" value="NICOTINATE PHOSPHORIBOSYLTRANSFERASE"/>
    <property type="match status" value="1"/>
</dbReference>
<proteinExistence type="inferred from homology"/>
<evidence type="ECO:0000313" key="9">
    <source>
        <dbReference type="EMBL" id="PKI85878.1"/>
    </source>
</evidence>
<dbReference type="Proteomes" id="UP000232875">
    <property type="component" value="Unassembled WGS sequence"/>
</dbReference>
<keyword evidence="10" id="KW-1185">Reference proteome</keyword>
<comment type="pathway">
    <text evidence="1">Cofactor biosynthesis; NAD(+) biosynthesis; nicotinate D-ribonucleotide from nicotinate: step 1/1.</text>
</comment>
<keyword evidence="4" id="KW-0597">Phosphoprotein</keyword>
<dbReference type="InterPro" id="IPR036068">
    <property type="entry name" value="Nicotinate_pribotase-like_C"/>
</dbReference>
<dbReference type="GO" id="GO:0034355">
    <property type="term" value="P:NAD+ biosynthetic process via the salvage pathway"/>
    <property type="evidence" value="ECO:0007669"/>
    <property type="project" value="TreeGrafter"/>
</dbReference>
<accession>A0A2N1JH64</accession>
<protein>
    <recommendedName>
        <fullName evidence="3">nicotinate phosphoribosyltransferase</fullName>
        <ecNumber evidence="3">6.3.4.21</ecNumber>
    </recommendedName>
</protein>
<dbReference type="PIRSF" id="PIRSF000484">
    <property type="entry name" value="NAPRT"/>
    <property type="match status" value="1"/>
</dbReference>
<dbReference type="Pfam" id="PF04095">
    <property type="entry name" value="NAPRTase"/>
    <property type="match status" value="1"/>
</dbReference>
<comment type="similarity">
    <text evidence="2">Belongs to the NAPRTase family.</text>
</comment>
<evidence type="ECO:0000256" key="4">
    <source>
        <dbReference type="ARBA" id="ARBA00022553"/>
    </source>
</evidence>
<dbReference type="EC" id="6.3.4.21" evidence="3"/>
<dbReference type="GO" id="GO:0005829">
    <property type="term" value="C:cytosol"/>
    <property type="evidence" value="ECO:0007669"/>
    <property type="project" value="TreeGrafter"/>
</dbReference>
<organism evidence="9 10">
    <name type="scientific">Malassezia vespertilionis</name>
    <dbReference type="NCBI Taxonomy" id="2020962"/>
    <lineage>
        <taxon>Eukaryota</taxon>
        <taxon>Fungi</taxon>
        <taxon>Dikarya</taxon>
        <taxon>Basidiomycota</taxon>
        <taxon>Ustilaginomycotina</taxon>
        <taxon>Malasseziomycetes</taxon>
        <taxon>Malasseziales</taxon>
        <taxon>Malasseziaceae</taxon>
        <taxon>Malassezia</taxon>
    </lineage>
</organism>
<reference evidence="9 10" key="1">
    <citation type="submission" date="2017-10" db="EMBL/GenBank/DDBJ databases">
        <title>A novel species of cold-tolerant Malassezia isolated from bats.</title>
        <authorList>
            <person name="Lorch J.M."/>
            <person name="Palmer J.M."/>
            <person name="Vanderwolf K.J."/>
            <person name="Schmidt K.Z."/>
            <person name="Verant M.L."/>
            <person name="Weller T.J."/>
            <person name="Blehert D.S."/>
        </authorList>
    </citation>
    <scope>NUCLEOTIDE SEQUENCE [LARGE SCALE GENOMIC DNA]</scope>
    <source>
        <strain evidence="9 10">NWHC:44797-103</strain>
    </source>
</reference>
<dbReference type="STRING" id="2020962.A0A2N1JH64"/>
<dbReference type="AlphaFoldDB" id="A0A2N1JH64"/>
<dbReference type="GO" id="GO:0004516">
    <property type="term" value="F:nicotinate phosphoribosyltransferase activity"/>
    <property type="evidence" value="ECO:0007669"/>
    <property type="project" value="UniProtKB-EC"/>
</dbReference>
<dbReference type="SUPFAM" id="SSF51690">
    <property type="entry name" value="Nicotinate/Quinolinate PRTase C-terminal domain-like"/>
    <property type="match status" value="1"/>
</dbReference>
<evidence type="ECO:0000256" key="7">
    <source>
        <dbReference type="ARBA" id="ARBA00048668"/>
    </source>
</evidence>
<evidence type="ECO:0000256" key="3">
    <source>
        <dbReference type="ARBA" id="ARBA00013236"/>
    </source>
</evidence>
<comment type="catalytic activity">
    <reaction evidence="7">
        <text>5-phospho-alpha-D-ribose 1-diphosphate + nicotinate + ATP + H2O = nicotinate beta-D-ribonucleotide + ADP + phosphate + diphosphate</text>
        <dbReference type="Rhea" id="RHEA:36163"/>
        <dbReference type="ChEBI" id="CHEBI:15377"/>
        <dbReference type="ChEBI" id="CHEBI:30616"/>
        <dbReference type="ChEBI" id="CHEBI:32544"/>
        <dbReference type="ChEBI" id="CHEBI:33019"/>
        <dbReference type="ChEBI" id="CHEBI:43474"/>
        <dbReference type="ChEBI" id="CHEBI:57502"/>
        <dbReference type="ChEBI" id="CHEBI:58017"/>
        <dbReference type="ChEBI" id="CHEBI:456216"/>
        <dbReference type="EC" id="6.3.4.21"/>
    </reaction>
</comment>
<dbReference type="InterPro" id="IPR007229">
    <property type="entry name" value="Nic_PRibTrfase-Fam"/>
</dbReference>
<evidence type="ECO:0000259" key="8">
    <source>
        <dbReference type="Pfam" id="PF04095"/>
    </source>
</evidence>
<dbReference type="PANTHER" id="PTHR11098">
    <property type="entry name" value="NICOTINATE PHOSPHORIBOSYLTRANSFERASE"/>
    <property type="match status" value="1"/>
</dbReference>